<keyword evidence="4" id="KW-0805">Transcription regulation</keyword>
<evidence type="ECO:0000313" key="9">
    <source>
        <dbReference type="Proteomes" id="UP000452235"/>
    </source>
</evidence>
<dbReference type="GO" id="GO:0022857">
    <property type="term" value="F:transmembrane transporter activity"/>
    <property type="evidence" value="ECO:0007669"/>
    <property type="project" value="InterPro"/>
</dbReference>
<dbReference type="PRINTS" id="PR01036">
    <property type="entry name" value="TCRTETB"/>
</dbReference>
<dbReference type="GO" id="GO:0003677">
    <property type="term" value="F:DNA binding"/>
    <property type="evidence" value="ECO:0007669"/>
    <property type="project" value="InterPro"/>
</dbReference>
<evidence type="ECO:0000256" key="2">
    <source>
        <dbReference type="ARBA" id="ARBA00022692"/>
    </source>
</evidence>
<dbReference type="Gene3D" id="1.20.1250.20">
    <property type="entry name" value="MFS general substrate transporter like domains"/>
    <property type="match status" value="1"/>
</dbReference>
<dbReference type="Proteomes" id="UP000452235">
    <property type="component" value="Unassembled WGS sequence"/>
</dbReference>
<dbReference type="GO" id="GO:0005886">
    <property type="term" value="C:plasma membrane"/>
    <property type="evidence" value="ECO:0007669"/>
    <property type="project" value="TreeGrafter"/>
</dbReference>
<dbReference type="Gene3D" id="1.20.1720.10">
    <property type="entry name" value="Multidrug resistance protein D"/>
    <property type="match status" value="1"/>
</dbReference>
<protein>
    <submittedName>
        <fullName evidence="8">MFS multidrug transporter</fullName>
    </submittedName>
</protein>
<dbReference type="PROSITE" id="PS50850">
    <property type="entry name" value="MFS"/>
    <property type="match status" value="1"/>
</dbReference>
<gene>
    <name evidence="8" type="ORF">ATEIFO6365_0008004100</name>
</gene>
<dbReference type="InterPro" id="IPR036259">
    <property type="entry name" value="MFS_trans_sf"/>
</dbReference>
<evidence type="ECO:0000256" key="1">
    <source>
        <dbReference type="ARBA" id="ARBA00004141"/>
    </source>
</evidence>
<evidence type="ECO:0000256" key="6">
    <source>
        <dbReference type="ARBA" id="ARBA00023163"/>
    </source>
</evidence>
<dbReference type="Pfam" id="PF04082">
    <property type="entry name" value="Fungal_trans"/>
    <property type="match status" value="1"/>
</dbReference>
<dbReference type="FunFam" id="1.20.1250.20:FF:000786">
    <property type="entry name" value="MFS multidrug transporter, putative"/>
    <property type="match status" value="1"/>
</dbReference>
<keyword evidence="5" id="KW-0472">Membrane</keyword>
<comment type="subcellular location">
    <subcellularLocation>
        <location evidence="1">Membrane</location>
        <topology evidence="1">Multi-pass membrane protein</topology>
    </subcellularLocation>
</comment>
<dbReference type="Pfam" id="PF07690">
    <property type="entry name" value="MFS_1"/>
    <property type="match status" value="1"/>
</dbReference>
<dbReference type="PANTHER" id="PTHR23501">
    <property type="entry name" value="MAJOR FACILITATOR SUPERFAMILY"/>
    <property type="match status" value="1"/>
</dbReference>
<dbReference type="InterPro" id="IPR011701">
    <property type="entry name" value="MFS"/>
</dbReference>
<keyword evidence="3" id="KW-1133">Transmembrane helix</keyword>
<proteinExistence type="predicted"/>
<dbReference type="GO" id="GO:0008270">
    <property type="term" value="F:zinc ion binding"/>
    <property type="evidence" value="ECO:0007669"/>
    <property type="project" value="InterPro"/>
</dbReference>
<evidence type="ECO:0000256" key="7">
    <source>
        <dbReference type="ARBA" id="ARBA00023242"/>
    </source>
</evidence>
<name>A0A5M3ZA12_ASPTE</name>
<keyword evidence="2" id="KW-0812">Transmembrane</keyword>
<evidence type="ECO:0000313" key="8">
    <source>
        <dbReference type="EMBL" id="GFF18100.1"/>
    </source>
</evidence>
<dbReference type="FunFam" id="1.20.1720.10:FF:000018">
    <property type="entry name" value="Putative MFS multidrug transporter"/>
    <property type="match status" value="1"/>
</dbReference>
<dbReference type="PANTHER" id="PTHR23501:SF59">
    <property type="entry name" value="MAJOR FACILITATOR SUPERFAMILY (MFS) PROFILE DOMAIN-CONTAINING PROTEIN-RELATED"/>
    <property type="match status" value="1"/>
</dbReference>
<evidence type="ECO:0000256" key="3">
    <source>
        <dbReference type="ARBA" id="ARBA00022989"/>
    </source>
</evidence>
<comment type="caution">
    <text evidence="8">The sequence shown here is derived from an EMBL/GenBank/DDBJ whole genome shotgun (WGS) entry which is preliminary data.</text>
</comment>
<dbReference type="AlphaFoldDB" id="A0A5M3ZA12"/>
<dbReference type="SMART" id="SM00906">
    <property type="entry name" value="Fungal_trans"/>
    <property type="match status" value="1"/>
</dbReference>
<reference evidence="8 9" key="1">
    <citation type="submission" date="2020-01" db="EMBL/GenBank/DDBJ databases">
        <title>Aspergillus terreus IFO 6365 whole genome shotgun sequence.</title>
        <authorList>
            <person name="Kanamasa S."/>
            <person name="Takahashi H."/>
        </authorList>
    </citation>
    <scope>NUCLEOTIDE SEQUENCE [LARGE SCALE GENOMIC DNA]</scope>
    <source>
        <strain evidence="8 9">IFO 6365</strain>
    </source>
</reference>
<dbReference type="VEuPathDB" id="FungiDB:ATEG_06291"/>
<sequence>MSDMAENSVPEAALARDTAPDDSRSSSIKNESPPEEFKLGMRGVLVFVTLAVLTLMAALDGTSISVALPAISKDLDGSAIEAFWSGTSFLLCSTVFQPSFASLSNIFGRRPLVITAIIFFFVGAVVAAVAKNFTYMLVGRSIQGVGGGGIIALTEVIITDIVPLRLRGQYFGVFSAMWSVGSVLGPVIGGVFTQDVTWRWIFYINFPFIGVGIVLVILFLKLNIIPTSWTQKLRQIDYIGTIIFVGSLSSFLIPLTWGGVLYSWSSWRTLVPLLIGAVGLGVFAFWESRIATDPIIPPTIFQNRTATTSFIGSVLQGLVLWCALYYLPLYYLAVKEYSPIISGVALFPESFTVAPSAMVVGFSITKLGTYRWAIWSGWALSTLGMGIMCLIKVDTSIPAWVFLNLVAGLGLGFLFPSLSFAVQASSTNENLAIAVAMFSFFRALGQAIGVAIGGVVFQNQMRQNLLKYPRLAPMADAYSQDAAGLVQVIRGMPAGVDKLNLKEAYTDSLRIAWAVCCGVCGIALLLSFLTEHYDLDRALESKQGLRTEKVTDEEKETRGLTLDPIATLSPATIICACDTYRKKFPVANFLHYPSLITDVSSNLSSVEPVFLASLLSLCARFLPDHHLHPGETYAEYARNQLAHRVFEGPSLYLAQSLVMIALYEWGSGRPYKAWMYSGMATYMIQSLLKTADDSMEHNPEEFYASQTQYEQLVRTYWCCFAQDCELSSGARQHFALSFRQISVPLPISDGDFNYGHVPPRRWMPAEMSRDSPLFTTLTIDLGLTIVTRGFDIFVRILRFANESRRGQAFSSSTVAPAMQQTWQNLKKELDEWRSLQDPTVQYPVTAAQVHVAMGHGELFAYINLVYFMSVLFLYRDRVLSGVKVHSEDHGQGDPNIQETTSAEKAIAYLFEAAQNIGGILSALETSGAPVITPYAGFSVFVAAHINMYGTVSPRLYPGGQEKAEQEKSANFFYLERLCELWPVGNNWAWDLYLGDIRASASAKKKFRSILYTFHQREHNIRTS</sequence>
<keyword evidence="6" id="KW-0804">Transcription</keyword>
<evidence type="ECO:0000256" key="5">
    <source>
        <dbReference type="ARBA" id="ARBA00023136"/>
    </source>
</evidence>
<keyword evidence="9" id="KW-1185">Reference proteome</keyword>
<evidence type="ECO:0000256" key="4">
    <source>
        <dbReference type="ARBA" id="ARBA00023015"/>
    </source>
</evidence>
<dbReference type="EMBL" id="BLJY01000008">
    <property type="protein sequence ID" value="GFF18100.1"/>
    <property type="molecule type" value="Genomic_DNA"/>
</dbReference>
<dbReference type="GO" id="GO:0006351">
    <property type="term" value="P:DNA-templated transcription"/>
    <property type="evidence" value="ECO:0007669"/>
    <property type="project" value="InterPro"/>
</dbReference>
<dbReference type="SUPFAM" id="SSF103473">
    <property type="entry name" value="MFS general substrate transporter"/>
    <property type="match status" value="1"/>
</dbReference>
<dbReference type="InterPro" id="IPR020846">
    <property type="entry name" value="MFS_dom"/>
</dbReference>
<dbReference type="CDD" id="cd12148">
    <property type="entry name" value="fungal_TF_MHR"/>
    <property type="match status" value="1"/>
</dbReference>
<accession>A0A5M3ZA12</accession>
<keyword evidence="7" id="KW-0539">Nucleus</keyword>
<dbReference type="InterPro" id="IPR007219">
    <property type="entry name" value="XnlR_reg_dom"/>
</dbReference>
<organism evidence="8 9">
    <name type="scientific">Aspergillus terreus</name>
    <dbReference type="NCBI Taxonomy" id="33178"/>
    <lineage>
        <taxon>Eukaryota</taxon>
        <taxon>Fungi</taxon>
        <taxon>Dikarya</taxon>
        <taxon>Ascomycota</taxon>
        <taxon>Pezizomycotina</taxon>
        <taxon>Eurotiomycetes</taxon>
        <taxon>Eurotiomycetidae</taxon>
        <taxon>Eurotiales</taxon>
        <taxon>Aspergillaceae</taxon>
        <taxon>Aspergillus</taxon>
        <taxon>Aspergillus subgen. Circumdati</taxon>
    </lineage>
</organism>
<dbReference type="VEuPathDB" id="FungiDB:ATEG_06290"/>
<dbReference type="OrthoDB" id="5370478at2759"/>